<dbReference type="OrthoDB" id="1659429at2759"/>
<dbReference type="Proteomes" id="UP000036987">
    <property type="component" value="Unassembled WGS sequence"/>
</dbReference>
<dbReference type="EMBL" id="LFYR01001452">
    <property type="protein sequence ID" value="KMZ61637.1"/>
    <property type="molecule type" value="Genomic_DNA"/>
</dbReference>
<reference evidence="7" key="1">
    <citation type="journal article" date="2016" name="Nature">
        <title>The genome of the seagrass Zostera marina reveals angiosperm adaptation to the sea.</title>
        <authorList>
            <person name="Olsen J.L."/>
            <person name="Rouze P."/>
            <person name="Verhelst B."/>
            <person name="Lin Y.-C."/>
            <person name="Bayer T."/>
            <person name="Collen J."/>
            <person name="Dattolo E."/>
            <person name="De Paoli E."/>
            <person name="Dittami S."/>
            <person name="Maumus F."/>
            <person name="Michel G."/>
            <person name="Kersting A."/>
            <person name="Lauritano C."/>
            <person name="Lohaus R."/>
            <person name="Toepel M."/>
            <person name="Tonon T."/>
            <person name="Vanneste K."/>
            <person name="Amirebrahimi M."/>
            <person name="Brakel J."/>
            <person name="Bostroem C."/>
            <person name="Chovatia M."/>
            <person name="Grimwood J."/>
            <person name="Jenkins J.W."/>
            <person name="Jueterbock A."/>
            <person name="Mraz A."/>
            <person name="Stam W.T."/>
            <person name="Tice H."/>
            <person name="Bornberg-Bauer E."/>
            <person name="Green P.J."/>
            <person name="Pearson G.A."/>
            <person name="Procaccini G."/>
            <person name="Duarte C.M."/>
            <person name="Schmutz J."/>
            <person name="Reusch T.B.H."/>
            <person name="Van de Peer Y."/>
        </authorList>
    </citation>
    <scope>NUCLEOTIDE SEQUENCE [LARGE SCALE GENOMIC DNA]</scope>
    <source>
        <strain evidence="7">cv. Finnish</strain>
    </source>
</reference>
<dbReference type="PANTHER" id="PTHR11122">
    <property type="entry name" value="APOSPORY-ASSOCIATED PROTEIN C-RELATED"/>
    <property type="match status" value="1"/>
</dbReference>
<organism evidence="6 7">
    <name type="scientific">Zostera marina</name>
    <name type="common">Eelgrass</name>
    <dbReference type="NCBI Taxonomy" id="29655"/>
    <lineage>
        <taxon>Eukaryota</taxon>
        <taxon>Viridiplantae</taxon>
        <taxon>Streptophyta</taxon>
        <taxon>Embryophyta</taxon>
        <taxon>Tracheophyta</taxon>
        <taxon>Spermatophyta</taxon>
        <taxon>Magnoliopsida</taxon>
        <taxon>Liliopsida</taxon>
        <taxon>Zosteraceae</taxon>
        <taxon>Zostera</taxon>
    </lineage>
</organism>
<keyword evidence="7" id="KW-1185">Reference proteome</keyword>
<comment type="similarity">
    <text evidence="2 5">Belongs to the glucose-6-phosphate 1-epimerase family.</text>
</comment>
<dbReference type="GO" id="GO:0005737">
    <property type="term" value="C:cytoplasm"/>
    <property type="evidence" value="ECO:0000318"/>
    <property type="project" value="GO_Central"/>
</dbReference>
<protein>
    <recommendedName>
        <fullName evidence="3 5">glucose-6-phosphate 1-epimerase</fullName>
        <ecNumber evidence="3 5">5.1.3.15</ecNumber>
    </recommendedName>
</protein>
<dbReference type="SUPFAM" id="SSF74650">
    <property type="entry name" value="Galactose mutarotase-like"/>
    <property type="match status" value="1"/>
</dbReference>
<dbReference type="GO" id="GO:0030246">
    <property type="term" value="F:carbohydrate binding"/>
    <property type="evidence" value="ECO:0007669"/>
    <property type="project" value="UniProtKB-UniRule"/>
</dbReference>
<dbReference type="CDD" id="cd09020">
    <property type="entry name" value="D-hex-6-P-epi_like"/>
    <property type="match status" value="1"/>
</dbReference>
<proteinExistence type="inferred from homology"/>
<dbReference type="PANTHER" id="PTHR11122:SF34">
    <property type="entry name" value="GLUCOSE-6-PHOSPHATE 1-EPIMERASE"/>
    <property type="match status" value="1"/>
</dbReference>
<dbReference type="Gene3D" id="2.70.98.10">
    <property type="match status" value="1"/>
</dbReference>
<evidence type="ECO:0000256" key="2">
    <source>
        <dbReference type="ARBA" id="ARBA00005866"/>
    </source>
</evidence>
<dbReference type="STRING" id="29655.A0A0K9P093"/>
<dbReference type="InterPro" id="IPR014718">
    <property type="entry name" value="GH-type_carb-bd"/>
</dbReference>
<evidence type="ECO:0000256" key="4">
    <source>
        <dbReference type="ARBA" id="ARBA00023235"/>
    </source>
</evidence>
<gene>
    <name evidence="6" type="ORF">ZOSMA_50G00570</name>
</gene>
<name>A0A0K9P093_ZOSMR</name>
<keyword evidence="4 5" id="KW-0413">Isomerase</keyword>
<evidence type="ECO:0000256" key="5">
    <source>
        <dbReference type="PIRNR" id="PIRNR016020"/>
    </source>
</evidence>
<dbReference type="InterPro" id="IPR011013">
    <property type="entry name" value="Gal_mutarotase_sf_dom"/>
</dbReference>
<evidence type="ECO:0000256" key="3">
    <source>
        <dbReference type="ARBA" id="ARBA00012083"/>
    </source>
</evidence>
<dbReference type="InterPro" id="IPR025532">
    <property type="entry name" value="G6P_1-epimerase"/>
</dbReference>
<dbReference type="AlphaFoldDB" id="A0A0K9P093"/>
<dbReference type="EC" id="5.1.3.15" evidence="3 5"/>
<evidence type="ECO:0000313" key="6">
    <source>
        <dbReference type="EMBL" id="KMZ61637.1"/>
    </source>
</evidence>
<sequence>MEIGIQMAEINKSSVNLLPSTVAGGSNTIVLKNVRGCSVEINLFGAQVTSWKLETGQELLFTTGKGFFSRGKSVRGGIKICFPRISTPTHIEEHGFARNMLWKIEDNPCPIPTTSNTAANNTAPSKNASVDIILKTSENWNNSYEFRLRFTLGANGDLMLTSRIRNTNLDGRSFKFVFAYQNYIRVGDIGDVRIEGLETLDYFDNSKEQRERHTEQNSAVSFESEVDKIYLSAPTRITTIDHGGRFSIVLRKDGGLSDAVVWNPWEKTSKTLTDLGNKDFNRMVVVGAAAVEKPICLKPGEEWTANQILSFSPTSYNCDEPEPSFR</sequence>
<accession>A0A0K9P093</accession>
<comment type="catalytic activity">
    <reaction evidence="1">
        <text>alpha-D-glucose 6-phosphate = beta-D-glucose 6-phosphate</text>
        <dbReference type="Rhea" id="RHEA:16249"/>
        <dbReference type="ChEBI" id="CHEBI:58225"/>
        <dbReference type="ChEBI" id="CHEBI:58247"/>
        <dbReference type="EC" id="5.1.3.15"/>
    </reaction>
</comment>
<dbReference type="GO" id="GO:0047938">
    <property type="term" value="F:glucose-6-phosphate 1-epimerase activity"/>
    <property type="evidence" value="ECO:0000318"/>
    <property type="project" value="GO_Central"/>
</dbReference>
<dbReference type="GO" id="GO:0005975">
    <property type="term" value="P:carbohydrate metabolic process"/>
    <property type="evidence" value="ECO:0007669"/>
    <property type="project" value="InterPro"/>
</dbReference>
<comment type="caution">
    <text evidence="6">The sequence shown here is derived from an EMBL/GenBank/DDBJ whole genome shotgun (WGS) entry which is preliminary data.</text>
</comment>
<dbReference type="Pfam" id="PF01263">
    <property type="entry name" value="Aldose_epim"/>
    <property type="match status" value="1"/>
</dbReference>
<evidence type="ECO:0000256" key="1">
    <source>
        <dbReference type="ARBA" id="ARBA00001096"/>
    </source>
</evidence>
<dbReference type="InterPro" id="IPR008183">
    <property type="entry name" value="Aldose_1/G6P_1-epimerase"/>
</dbReference>
<evidence type="ECO:0000313" key="7">
    <source>
        <dbReference type="Proteomes" id="UP000036987"/>
    </source>
</evidence>
<dbReference type="PIRSF" id="PIRSF016020">
    <property type="entry name" value="PHexose_mutarotase"/>
    <property type="match status" value="1"/>
</dbReference>